<keyword evidence="1" id="KW-0732">Signal</keyword>
<dbReference type="InterPro" id="IPR024447">
    <property type="entry name" value="YXWGXW_rpt"/>
</dbReference>
<protein>
    <recommendedName>
        <fullName evidence="4">YXWGXW repeat-containing protein</fullName>
    </recommendedName>
</protein>
<dbReference type="PROSITE" id="PS51318">
    <property type="entry name" value="TAT"/>
    <property type="match status" value="1"/>
</dbReference>
<feature type="chain" id="PRO_5031317028" description="YXWGXW repeat-containing protein" evidence="1">
    <location>
        <begin position="22"/>
        <end position="102"/>
    </location>
</feature>
<dbReference type="InterPro" id="IPR006311">
    <property type="entry name" value="TAT_signal"/>
</dbReference>
<keyword evidence="3" id="KW-1185">Reference proteome</keyword>
<dbReference type="Pfam" id="PF12779">
    <property type="entry name" value="WXXGXW"/>
    <property type="match status" value="1"/>
</dbReference>
<name>A0A7W9CV93_9HYPH</name>
<sequence>MLSRRSLLTGLFASVALVPLAAVDEAAADVRVRMAPPAPRREVRPPPRRGYVWVPGYWEWRRGRFAWVEGRFERERRGQRWREPRWVRRGGEWQFTPGGWGR</sequence>
<evidence type="ECO:0000256" key="1">
    <source>
        <dbReference type="SAM" id="SignalP"/>
    </source>
</evidence>
<gene>
    <name evidence="2" type="ORF">GGQ63_001356</name>
</gene>
<dbReference type="AlphaFoldDB" id="A0A7W9CV93"/>
<evidence type="ECO:0008006" key="4">
    <source>
        <dbReference type="Google" id="ProtNLM"/>
    </source>
</evidence>
<comment type="caution">
    <text evidence="2">The sequence shown here is derived from an EMBL/GenBank/DDBJ whole genome shotgun (WGS) entry which is preliminary data.</text>
</comment>
<dbReference type="EMBL" id="JACHOO010000002">
    <property type="protein sequence ID" value="MBB5752304.1"/>
    <property type="molecule type" value="Genomic_DNA"/>
</dbReference>
<organism evidence="2 3">
    <name type="scientific">Prosthecomicrobium pneumaticum</name>
    <dbReference type="NCBI Taxonomy" id="81895"/>
    <lineage>
        <taxon>Bacteria</taxon>
        <taxon>Pseudomonadati</taxon>
        <taxon>Pseudomonadota</taxon>
        <taxon>Alphaproteobacteria</taxon>
        <taxon>Hyphomicrobiales</taxon>
        <taxon>Kaistiaceae</taxon>
        <taxon>Prosthecomicrobium</taxon>
    </lineage>
</organism>
<evidence type="ECO:0000313" key="3">
    <source>
        <dbReference type="Proteomes" id="UP000523821"/>
    </source>
</evidence>
<evidence type="ECO:0000313" key="2">
    <source>
        <dbReference type="EMBL" id="MBB5752304.1"/>
    </source>
</evidence>
<dbReference type="Proteomes" id="UP000523821">
    <property type="component" value="Unassembled WGS sequence"/>
</dbReference>
<reference evidence="2 3" key="1">
    <citation type="submission" date="2020-08" db="EMBL/GenBank/DDBJ databases">
        <title>Genomic Encyclopedia of Type Strains, Phase IV (KMG-IV): sequencing the most valuable type-strain genomes for metagenomic binning, comparative biology and taxonomic classification.</title>
        <authorList>
            <person name="Goeker M."/>
        </authorList>
    </citation>
    <scope>NUCLEOTIDE SEQUENCE [LARGE SCALE GENOMIC DNA]</scope>
    <source>
        <strain evidence="2 3">DSM 16268</strain>
    </source>
</reference>
<proteinExistence type="predicted"/>
<dbReference type="RefSeq" id="WP_183853831.1">
    <property type="nucleotide sequence ID" value="NZ_JACHOO010000002.1"/>
</dbReference>
<accession>A0A7W9CV93</accession>
<feature type="signal peptide" evidence="1">
    <location>
        <begin position="1"/>
        <end position="21"/>
    </location>
</feature>